<dbReference type="Proteomes" id="UP000023152">
    <property type="component" value="Unassembled WGS sequence"/>
</dbReference>
<dbReference type="AlphaFoldDB" id="X6M7L1"/>
<organism evidence="2 3">
    <name type="scientific">Reticulomyxa filosa</name>
    <dbReference type="NCBI Taxonomy" id="46433"/>
    <lineage>
        <taxon>Eukaryota</taxon>
        <taxon>Sar</taxon>
        <taxon>Rhizaria</taxon>
        <taxon>Retaria</taxon>
        <taxon>Foraminifera</taxon>
        <taxon>Monothalamids</taxon>
        <taxon>Reticulomyxidae</taxon>
        <taxon>Reticulomyxa</taxon>
    </lineage>
</organism>
<dbReference type="InterPro" id="IPR013863">
    <property type="entry name" value="VID27_C"/>
</dbReference>
<gene>
    <name evidence="2" type="ORF">RFI_27945</name>
</gene>
<dbReference type="InterPro" id="IPR015943">
    <property type="entry name" value="WD40/YVTN_repeat-like_dom_sf"/>
</dbReference>
<name>X6M7L1_RETFI</name>
<dbReference type="GO" id="GO:0005634">
    <property type="term" value="C:nucleus"/>
    <property type="evidence" value="ECO:0007669"/>
    <property type="project" value="TreeGrafter"/>
</dbReference>
<dbReference type="OrthoDB" id="10251113at2759"/>
<dbReference type="GO" id="GO:0005737">
    <property type="term" value="C:cytoplasm"/>
    <property type="evidence" value="ECO:0007669"/>
    <property type="project" value="TreeGrafter"/>
</dbReference>
<dbReference type="PANTHER" id="PTHR31913">
    <property type="entry name" value="VACUOLAR IMPORT AND DEGRADATION PROTEIN 27"/>
    <property type="match status" value="1"/>
</dbReference>
<accession>X6M7L1</accession>
<dbReference type="InterPro" id="IPR040458">
    <property type="entry name" value="Vid27"/>
</dbReference>
<dbReference type="Gene3D" id="2.130.10.10">
    <property type="entry name" value="YVTN repeat-like/Quinoprotein amine dehydrogenase"/>
    <property type="match status" value="1"/>
</dbReference>
<keyword evidence="3" id="KW-1185">Reference proteome</keyword>
<evidence type="ECO:0000313" key="2">
    <source>
        <dbReference type="EMBL" id="ETO09432.1"/>
    </source>
</evidence>
<comment type="caution">
    <text evidence="2">The sequence shown here is derived from an EMBL/GenBank/DDBJ whole genome shotgun (WGS) entry which is preliminary data.</text>
</comment>
<dbReference type="PANTHER" id="PTHR31913:SF0">
    <property type="entry name" value="VACUOLAR IMPORT AND DEGRADATION PROTEIN 27"/>
    <property type="match status" value="1"/>
</dbReference>
<protein>
    <recommendedName>
        <fullName evidence="1">Vacuolar import/degradation Vid27 C-terminal domain-containing protein</fullName>
    </recommendedName>
</protein>
<dbReference type="InterPro" id="IPR036322">
    <property type="entry name" value="WD40_repeat_dom_sf"/>
</dbReference>
<feature type="domain" description="Vacuolar import/degradation Vid27 C-terminal" evidence="1">
    <location>
        <begin position="1"/>
        <end position="276"/>
    </location>
</feature>
<dbReference type="OMA" id="WILATCE"/>
<dbReference type="Pfam" id="PF08553">
    <property type="entry name" value="VID27"/>
    <property type="match status" value="1"/>
</dbReference>
<evidence type="ECO:0000259" key="1">
    <source>
        <dbReference type="Pfam" id="PF08553"/>
    </source>
</evidence>
<dbReference type="EMBL" id="ASPP01024072">
    <property type="protein sequence ID" value="ETO09432.1"/>
    <property type="molecule type" value="Genomic_DNA"/>
</dbReference>
<proteinExistence type="predicted"/>
<evidence type="ECO:0000313" key="3">
    <source>
        <dbReference type="Proteomes" id="UP000023152"/>
    </source>
</evidence>
<sequence>MQHGSDRRMLLLSDQKPQTISVLNLDKGKIVEEWTPKDIDKVRDITPITKHEDMTDTPIVYGISDKQMIVLDERLPDKQGASKEYASFVGFQSIGTSESGFIATGSTDGTIRMYDTIGKKAKTRLLGLGDNIRYLEVSNDGKWILATCEEYILVIPTTIPGTDQTGFEGRGMPAKQRPRPYILRLKLADMEKLKLRKISFTPAHFDNGKDIEEQWIVSSTGPYIIKWNFRKLKKAGIVNDYFIRRANAKVVNNEFRFNHQDDLLISETHNVYAQHSHKAQSK</sequence>
<reference evidence="2 3" key="1">
    <citation type="journal article" date="2013" name="Curr. Biol.">
        <title>The Genome of the Foraminiferan Reticulomyxa filosa.</title>
        <authorList>
            <person name="Glockner G."/>
            <person name="Hulsmann N."/>
            <person name="Schleicher M."/>
            <person name="Noegel A.A."/>
            <person name="Eichinger L."/>
            <person name="Gallinger C."/>
            <person name="Pawlowski J."/>
            <person name="Sierra R."/>
            <person name="Euteneuer U."/>
            <person name="Pillet L."/>
            <person name="Moustafa A."/>
            <person name="Platzer M."/>
            <person name="Groth M."/>
            <person name="Szafranski K."/>
            <person name="Schliwa M."/>
        </authorList>
    </citation>
    <scope>NUCLEOTIDE SEQUENCE [LARGE SCALE GENOMIC DNA]</scope>
</reference>
<dbReference type="SUPFAM" id="SSF50978">
    <property type="entry name" value="WD40 repeat-like"/>
    <property type="match status" value="1"/>
</dbReference>